<feature type="transmembrane region" description="Helical" evidence="1">
    <location>
        <begin position="21"/>
        <end position="43"/>
    </location>
</feature>
<evidence type="ECO:0000256" key="1">
    <source>
        <dbReference type="SAM" id="Phobius"/>
    </source>
</evidence>
<sequence length="44" mass="5191">MKTHKILLGKICFKFRYNCPSNVFLMFFIFLAWLVSPCCGVNFI</sequence>
<keyword evidence="1" id="KW-0812">Transmembrane</keyword>
<evidence type="ECO:0000313" key="3">
    <source>
        <dbReference type="Proteomes" id="UP000005483"/>
    </source>
</evidence>
<dbReference type="EMBL" id="AKOC01000005">
    <property type="protein sequence ID" value="EJB44946.1"/>
    <property type="molecule type" value="Genomic_DNA"/>
</dbReference>
<name>I9REQ6_HELPX</name>
<organism evidence="2 3">
    <name type="scientific">Helicobacter pylori Hp A-9</name>
    <dbReference type="NCBI Taxonomy" id="992034"/>
    <lineage>
        <taxon>Bacteria</taxon>
        <taxon>Pseudomonadati</taxon>
        <taxon>Campylobacterota</taxon>
        <taxon>Epsilonproteobacteria</taxon>
        <taxon>Campylobacterales</taxon>
        <taxon>Helicobacteraceae</taxon>
        <taxon>Helicobacter</taxon>
    </lineage>
</organism>
<reference evidence="2 3" key="1">
    <citation type="submission" date="2012-04" db="EMBL/GenBank/DDBJ databases">
        <title>Genome sequence of Helicobacter pylori Hp A-9.</title>
        <authorList>
            <person name="Blanchard T.G."/>
            <person name="Czinn S.J."/>
            <person name="McCracken C."/>
            <person name="Abolude K."/>
            <person name="Maroo A."/>
            <person name="Santana-Cruz I."/>
            <person name="Tallon L.J."/>
            <person name="Ficke F.W.F."/>
        </authorList>
    </citation>
    <scope>NUCLEOTIDE SEQUENCE [LARGE SCALE GENOMIC DNA]</scope>
    <source>
        <strain evidence="2 3">Hp A-9</strain>
    </source>
</reference>
<dbReference type="AlphaFoldDB" id="I9REQ6"/>
<evidence type="ECO:0000313" key="2">
    <source>
        <dbReference type="EMBL" id="EJB44946.1"/>
    </source>
</evidence>
<protein>
    <submittedName>
        <fullName evidence="2">Uncharacterized protein</fullName>
    </submittedName>
</protein>
<keyword evidence="1" id="KW-0472">Membrane</keyword>
<keyword evidence="1" id="KW-1133">Transmembrane helix</keyword>
<dbReference type="Proteomes" id="UP000005483">
    <property type="component" value="Unassembled WGS sequence"/>
</dbReference>
<comment type="caution">
    <text evidence="2">The sequence shown here is derived from an EMBL/GenBank/DDBJ whole genome shotgun (WGS) entry which is preliminary data.</text>
</comment>
<gene>
    <name evidence="2" type="ORF">HPHPA9_0466</name>
</gene>
<proteinExistence type="predicted"/>
<accession>I9REQ6</accession>